<comment type="function">
    <text evidence="14">Essential component of the TIM23 complex, a complex that mediates the translocation of transit peptide-containing proteins across the mitochondrial inner membrane.</text>
</comment>
<dbReference type="Pfam" id="PF03031">
    <property type="entry name" value="NIF"/>
    <property type="match status" value="1"/>
</dbReference>
<dbReference type="Proteomes" id="UP000054144">
    <property type="component" value="Unassembled WGS sequence"/>
</dbReference>
<feature type="domain" description="FCP1 homology" evidence="16">
    <location>
        <begin position="68"/>
        <end position="216"/>
    </location>
</feature>
<feature type="compositionally biased region" description="Basic residues" evidence="15">
    <location>
        <begin position="357"/>
        <end position="367"/>
    </location>
</feature>
<dbReference type="OrthoDB" id="287041at2759"/>
<feature type="region of interest" description="Disordered" evidence="15">
    <location>
        <begin position="344"/>
        <end position="383"/>
    </location>
</feature>
<evidence type="ECO:0000256" key="6">
    <source>
        <dbReference type="ARBA" id="ARBA00022792"/>
    </source>
</evidence>
<dbReference type="SMART" id="SM00577">
    <property type="entry name" value="CPDc"/>
    <property type="match status" value="1"/>
</dbReference>
<comment type="similarity">
    <text evidence="2 14">Belongs to the TIM50 family.</text>
</comment>
<evidence type="ECO:0000313" key="18">
    <source>
        <dbReference type="Proteomes" id="UP000054144"/>
    </source>
</evidence>
<evidence type="ECO:0000256" key="15">
    <source>
        <dbReference type="SAM" id="MobiDB-lite"/>
    </source>
</evidence>
<evidence type="ECO:0000256" key="3">
    <source>
        <dbReference type="ARBA" id="ARBA00020799"/>
    </source>
</evidence>
<dbReference type="AlphaFoldDB" id="A0A0D7A664"/>
<dbReference type="InterPro" id="IPR023214">
    <property type="entry name" value="HAD_sf"/>
</dbReference>
<keyword evidence="6" id="KW-0999">Mitochondrion inner membrane</keyword>
<dbReference type="EMBL" id="KN882040">
    <property type="protein sequence ID" value="KIY46240.1"/>
    <property type="molecule type" value="Genomic_DNA"/>
</dbReference>
<keyword evidence="18" id="KW-1185">Reference proteome</keyword>
<evidence type="ECO:0000256" key="9">
    <source>
        <dbReference type="ARBA" id="ARBA00022989"/>
    </source>
</evidence>
<dbReference type="CDD" id="cd07521">
    <property type="entry name" value="HAD_FCP1-like"/>
    <property type="match status" value="1"/>
</dbReference>
<evidence type="ECO:0000256" key="5">
    <source>
        <dbReference type="ARBA" id="ARBA00022692"/>
    </source>
</evidence>
<dbReference type="FunFam" id="3.40.50.1000:FF:000019">
    <property type="entry name" value="Mitochondrial import inner membrane translocase subunit TIM50"/>
    <property type="match status" value="1"/>
</dbReference>
<keyword evidence="10 14" id="KW-0811">Translocation</keyword>
<keyword evidence="8 14" id="KW-0809">Transit peptide</keyword>
<dbReference type="GO" id="GO:0015031">
    <property type="term" value="P:protein transport"/>
    <property type="evidence" value="ECO:0007669"/>
    <property type="project" value="UniProtKB-KW"/>
</dbReference>
<evidence type="ECO:0000313" key="17">
    <source>
        <dbReference type="EMBL" id="KIY46240.1"/>
    </source>
</evidence>
<sequence length="383" mass="43907">MLVGAGYYLSKSGRDWTDEELKSMRVTREQAPTSWWGRAAARTTGMFDWFIKPAWDDLLPPKESIPFSNERPYTLVLSLDDLLVSSVWDRQNGWRTAKRPGVDYFLRYLSQFYEIVIFTSQNSYTAEPILEALDRYMFYISFRLFRESTHTIGSKVVKDLSYLNRDLSKVIVIDTHPDHVSAQPENAILLPKWKVGQDDPESDGGLVAFIPFLESIAIYRVPDVRPLLKAYEGKNIPLEYAKMEAADKQRHLEKWAKDPRSRPKTGHNLAHWAGLDISKTGERATAAPPNVPLTYLEAKRREAQLRYLDDLKFVEANSAKLEKLREDDRQAAMADVPGSLLDVVSRMRSGTPPPGSQKKKKKKKKHFMPSDPPPHHLSRLYNC</sequence>
<evidence type="ECO:0000256" key="8">
    <source>
        <dbReference type="ARBA" id="ARBA00022946"/>
    </source>
</evidence>
<evidence type="ECO:0000256" key="2">
    <source>
        <dbReference type="ARBA" id="ARBA00006344"/>
    </source>
</evidence>
<evidence type="ECO:0000256" key="7">
    <source>
        <dbReference type="ARBA" id="ARBA00022927"/>
    </source>
</evidence>
<comment type="subunit">
    <text evidence="13">Component of the TIM23 complex, at least composed of TIM23, TIM17 and TIM50. Interacts with preproteins in transit.</text>
</comment>
<dbReference type="InterPro" id="IPR036412">
    <property type="entry name" value="HAD-like_sf"/>
</dbReference>
<evidence type="ECO:0000256" key="1">
    <source>
        <dbReference type="ARBA" id="ARBA00004434"/>
    </source>
</evidence>
<keyword evidence="12" id="KW-0472">Membrane</keyword>
<dbReference type="Gene3D" id="3.40.50.1000">
    <property type="entry name" value="HAD superfamily/HAD-like"/>
    <property type="match status" value="1"/>
</dbReference>
<accession>A0A0D7A664</accession>
<dbReference type="GO" id="GO:0005744">
    <property type="term" value="C:TIM23 mitochondrial import inner membrane translocase complex"/>
    <property type="evidence" value="ECO:0007669"/>
    <property type="project" value="UniProtKB-UniRule"/>
</dbReference>
<evidence type="ECO:0000256" key="12">
    <source>
        <dbReference type="ARBA" id="ARBA00023136"/>
    </source>
</evidence>
<reference evidence="17 18" key="1">
    <citation type="journal article" date="2015" name="Fungal Genet. Biol.">
        <title>Evolution of novel wood decay mechanisms in Agaricales revealed by the genome sequences of Fistulina hepatica and Cylindrobasidium torrendii.</title>
        <authorList>
            <person name="Floudas D."/>
            <person name="Held B.W."/>
            <person name="Riley R."/>
            <person name="Nagy L.G."/>
            <person name="Koehler G."/>
            <person name="Ransdell A.S."/>
            <person name="Younus H."/>
            <person name="Chow J."/>
            <person name="Chiniquy J."/>
            <person name="Lipzen A."/>
            <person name="Tritt A."/>
            <person name="Sun H."/>
            <person name="Haridas S."/>
            <person name="LaButti K."/>
            <person name="Ohm R.A."/>
            <person name="Kues U."/>
            <person name="Blanchette R.A."/>
            <person name="Grigoriev I.V."/>
            <person name="Minto R.E."/>
            <person name="Hibbett D.S."/>
        </authorList>
    </citation>
    <scope>NUCLEOTIDE SEQUENCE [LARGE SCALE GENOMIC DNA]</scope>
    <source>
        <strain evidence="17 18">ATCC 64428</strain>
    </source>
</reference>
<keyword evidence="7 14" id="KW-0653">Protein transport</keyword>
<dbReference type="SUPFAM" id="SSF56784">
    <property type="entry name" value="HAD-like"/>
    <property type="match status" value="1"/>
</dbReference>
<dbReference type="InterPro" id="IPR004274">
    <property type="entry name" value="FCP1_dom"/>
</dbReference>
<evidence type="ECO:0000256" key="14">
    <source>
        <dbReference type="RuleBase" id="RU365079"/>
    </source>
</evidence>
<organism evidence="17 18">
    <name type="scientific">Fistulina hepatica ATCC 64428</name>
    <dbReference type="NCBI Taxonomy" id="1128425"/>
    <lineage>
        <taxon>Eukaryota</taxon>
        <taxon>Fungi</taxon>
        <taxon>Dikarya</taxon>
        <taxon>Basidiomycota</taxon>
        <taxon>Agaricomycotina</taxon>
        <taxon>Agaricomycetes</taxon>
        <taxon>Agaricomycetidae</taxon>
        <taxon>Agaricales</taxon>
        <taxon>Fistulinaceae</taxon>
        <taxon>Fistulina</taxon>
    </lineage>
</organism>
<keyword evidence="5" id="KW-0812">Transmembrane</keyword>
<evidence type="ECO:0000256" key="4">
    <source>
        <dbReference type="ARBA" id="ARBA00022448"/>
    </source>
</evidence>
<keyword evidence="9" id="KW-1133">Transmembrane helix</keyword>
<keyword evidence="4 14" id="KW-0813">Transport</keyword>
<evidence type="ECO:0000256" key="11">
    <source>
        <dbReference type="ARBA" id="ARBA00023128"/>
    </source>
</evidence>
<protein>
    <recommendedName>
        <fullName evidence="3 14">Mitochondrial import inner membrane translocase subunit TIM50</fullName>
    </recommendedName>
</protein>
<evidence type="ECO:0000256" key="10">
    <source>
        <dbReference type="ARBA" id="ARBA00023010"/>
    </source>
</evidence>
<keyword evidence="11 14" id="KW-0496">Mitochondrion</keyword>
<comment type="subcellular location">
    <subcellularLocation>
        <location evidence="1 14">Mitochondrion inner membrane</location>
        <topology evidence="1 14">Single-pass membrane protein</topology>
    </subcellularLocation>
</comment>
<name>A0A0D7A664_9AGAR</name>
<proteinExistence type="inferred from homology"/>
<evidence type="ECO:0000259" key="16">
    <source>
        <dbReference type="PROSITE" id="PS50969"/>
    </source>
</evidence>
<dbReference type="PANTHER" id="PTHR12210">
    <property type="entry name" value="DULLARD PROTEIN PHOSPHATASE"/>
    <property type="match status" value="1"/>
</dbReference>
<dbReference type="InterPro" id="IPR050365">
    <property type="entry name" value="TIM50"/>
</dbReference>
<dbReference type="PROSITE" id="PS50969">
    <property type="entry name" value="FCP1"/>
    <property type="match status" value="1"/>
</dbReference>
<gene>
    <name evidence="17" type="ORF">FISHEDRAFT_47664</name>
</gene>
<evidence type="ECO:0000256" key="13">
    <source>
        <dbReference type="ARBA" id="ARBA00065975"/>
    </source>
</evidence>